<proteinExistence type="predicted"/>
<name>C1E673_MICCC</name>
<dbReference type="InParanoid" id="C1E673"/>
<reference evidence="1 2" key="1">
    <citation type="journal article" date="2009" name="Science">
        <title>Green evolution and dynamic adaptations revealed by genomes of the marine picoeukaryotes Micromonas.</title>
        <authorList>
            <person name="Worden A.Z."/>
            <person name="Lee J.H."/>
            <person name="Mock T."/>
            <person name="Rouze P."/>
            <person name="Simmons M.P."/>
            <person name="Aerts A.L."/>
            <person name="Allen A.E."/>
            <person name="Cuvelier M.L."/>
            <person name="Derelle E."/>
            <person name="Everett M.V."/>
            <person name="Foulon E."/>
            <person name="Grimwood J."/>
            <person name="Gundlach H."/>
            <person name="Henrissat B."/>
            <person name="Napoli C."/>
            <person name="McDonald S.M."/>
            <person name="Parker M.S."/>
            <person name="Rombauts S."/>
            <person name="Salamov A."/>
            <person name="Von Dassow P."/>
            <person name="Badger J.H."/>
            <person name="Coutinho P.M."/>
            <person name="Demir E."/>
            <person name="Dubchak I."/>
            <person name="Gentemann C."/>
            <person name="Eikrem W."/>
            <person name="Gready J.E."/>
            <person name="John U."/>
            <person name="Lanier W."/>
            <person name="Lindquist E.A."/>
            <person name="Lucas S."/>
            <person name="Mayer K.F."/>
            <person name="Moreau H."/>
            <person name="Not F."/>
            <person name="Otillar R."/>
            <person name="Panaud O."/>
            <person name="Pangilinan J."/>
            <person name="Paulsen I."/>
            <person name="Piegu B."/>
            <person name="Poliakov A."/>
            <person name="Robbens S."/>
            <person name="Schmutz J."/>
            <person name="Toulza E."/>
            <person name="Wyss T."/>
            <person name="Zelensky A."/>
            <person name="Zhou K."/>
            <person name="Armbrust E.V."/>
            <person name="Bhattacharya D."/>
            <person name="Goodenough U.W."/>
            <person name="Van de Peer Y."/>
            <person name="Grigoriev I.V."/>
        </authorList>
    </citation>
    <scope>NUCLEOTIDE SEQUENCE [LARGE SCALE GENOMIC DNA]</scope>
    <source>
        <strain evidence="2">RCC299 / NOUM17</strain>
    </source>
</reference>
<protein>
    <submittedName>
        <fullName evidence="1">Uncharacterized protein</fullName>
    </submittedName>
</protein>
<evidence type="ECO:0000313" key="1">
    <source>
        <dbReference type="EMBL" id="ACO63761.1"/>
    </source>
</evidence>
<sequence>MSVVTSSVANLKPAARVSPRVASRRSSVTVRNATIGDKFGDAANKLKKSIPNVKLPDVPNVKLPDVKVPVPGEKRSPGYVPAGTGEKLYVGQGKYIEADKDGFVQKTGRDSQLVGGFAGGEKGFWKYREILEDDPTIVKKKETKIPGVRKGTKEVNLAKDFGGLAGGFPGGEVGVKAYNATGNIPTRDAPPTIGWGPPVLLLAAIGAAGYYLNPGDPVEEFNTAVSSVEGAKATIDASLSPEQENLVLEGAGVALAVLLGSSVVGSAVKKVGEGLGNVLKTGLLGAAALGVAGKILEIW</sequence>
<gene>
    <name evidence="1" type="ORF">MICPUN_108261</name>
</gene>
<dbReference type="OMA" id="APPTIGW"/>
<dbReference type="GeneID" id="8243789"/>
<dbReference type="Proteomes" id="UP000002009">
    <property type="component" value="Chromosome 5"/>
</dbReference>
<evidence type="ECO:0000313" key="2">
    <source>
        <dbReference type="Proteomes" id="UP000002009"/>
    </source>
</evidence>
<keyword evidence="2" id="KW-1185">Reference proteome</keyword>
<dbReference type="EMBL" id="CP001326">
    <property type="protein sequence ID" value="ACO63761.1"/>
    <property type="molecule type" value="Genomic_DNA"/>
</dbReference>
<accession>C1E673</accession>
<dbReference type="OrthoDB" id="10557261at2759"/>
<organism evidence="1 2">
    <name type="scientific">Micromonas commoda (strain RCC299 / NOUM17 / CCMP2709)</name>
    <name type="common">Picoplanktonic green alga</name>
    <dbReference type="NCBI Taxonomy" id="296587"/>
    <lineage>
        <taxon>Eukaryota</taxon>
        <taxon>Viridiplantae</taxon>
        <taxon>Chlorophyta</taxon>
        <taxon>Mamiellophyceae</taxon>
        <taxon>Mamiellales</taxon>
        <taxon>Mamiellaceae</taxon>
        <taxon>Micromonas</taxon>
    </lineage>
</organism>
<dbReference type="RefSeq" id="XP_002502503.1">
    <property type="nucleotide sequence ID" value="XM_002502457.1"/>
</dbReference>
<dbReference type="KEGG" id="mis:MICPUN_108261"/>
<dbReference type="AlphaFoldDB" id="C1E673"/>